<gene>
    <name evidence="1" type="ORF">BSZ19_09690</name>
</gene>
<name>A0A1Y2JTH9_BRAJP</name>
<evidence type="ECO:0000313" key="2">
    <source>
        <dbReference type="Proteomes" id="UP000193335"/>
    </source>
</evidence>
<dbReference type="EMBL" id="NAFL01000222">
    <property type="protein sequence ID" value="OSJ35164.1"/>
    <property type="molecule type" value="Genomic_DNA"/>
</dbReference>
<sequence length="66" mass="7686">MSQRRRFKQHLPLQDRLAEWAKEVLSMAQVFPLGPERDALIRKARQADIANHLDDWAKSPGLQPPR</sequence>
<organism evidence="1 2">
    <name type="scientific">Bradyrhizobium japonicum</name>
    <dbReference type="NCBI Taxonomy" id="375"/>
    <lineage>
        <taxon>Bacteria</taxon>
        <taxon>Pseudomonadati</taxon>
        <taxon>Pseudomonadota</taxon>
        <taxon>Alphaproteobacteria</taxon>
        <taxon>Hyphomicrobiales</taxon>
        <taxon>Nitrobacteraceae</taxon>
        <taxon>Bradyrhizobium</taxon>
    </lineage>
</organism>
<evidence type="ECO:0000313" key="1">
    <source>
        <dbReference type="EMBL" id="OSJ35164.1"/>
    </source>
</evidence>
<protein>
    <submittedName>
        <fullName evidence="1">Uncharacterized protein</fullName>
    </submittedName>
</protein>
<proteinExistence type="predicted"/>
<dbReference type="AlphaFoldDB" id="A0A1Y2JTH9"/>
<reference evidence="1 2" key="1">
    <citation type="submission" date="2017-03" db="EMBL/GenBank/DDBJ databases">
        <title>Whole genome sequences of fourteen strains of Bradyrhizobium canariense and one strain of Bradyrhizobium japonicum isolated from Lupinus (Papilionoideae: Genisteae) species in Algeria.</title>
        <authorList>
            <person name="Crovadore J."/>
            <person name="Chekireb D."/>
            <person name="Brachmann A."/>
            <person name="Chablais R."/>
            <person name="Cochard B."/>
            <person name="Lefort F."/>
        </authorList>
    </citation>
    <scope>NUCLEOTIDE SEQUENCE [LARGE SCALE GENOMIC DNA]</scope>
    <source>
        <strain evidence="1 2">UBMA197</strain>
    </source>
</reference>
<accession>A0A1Y2JTH9</accession>
<comment type="caution">
    <text evidence="1">The sequence shown here is derived from an EMBL/GenBank/DDBJ whole genome shotgun (WGS) entry which is preliminary data.</text>
</comment>
<dbReference type="Proteomes" id="UP000193335">
    <property type="component" value="Unassembled WGS sequence"/>
</dbReference>